<reference evidence="3" key="1">
    <citation type="journal article" date="2019" name="Int. J. Syst. Evol. Microbiol.">
        <title>The Global Catalogue of Microorganisms (GCM) 10K type strain sequencing project: providing services to taxonomists for standard genome sequencing and annotation.</title>
        <authorList>
            <consortium name="The Broad Institute Genomics Platform"/>
            <consortium name="The Broad Institute Genome Sequencing Center for Infectious Disease"/>
            <person name="Wu L."/>
            <person name="Ma J."/>
        </authorList>
    </citation>
    <scope>NUCLEOTIDE SEQUENCE [LARGE SCALE GENOMIC DNA]</scope>
    <source>
        <strain evidence="3">JCM 3369</strain>
    </source>
</reference>
<sequence>MPTRKPPGPTYGYRRVYDSRGDYVTQLPAEPQASVAREIISRVAQGQPVARIRRELEGREVPAPRGGARWSSSVIQDIARNPAYVGRDGDPDDIDWSVKPRWTPLVPDDLFLTAQRALAGPNGSASRHHAIGLLPYALLCCRDGLDGCIKVIHDLVVTR</sequence>
<evidence type="ECO:0000259" key="1">
    <source>
        <dbReference type="PROSITE" id="PS51737"/>
    </source>
</evidence>
<evidence type="ECO:0000313" key="3">
    <source>
        <dbReference type="Proteomes" id="UP001596380"/>
    </source>
</evidence>
<dbReference type="Pfam" id="PF07508">
    <property type="entry name" value="Recombinase"/>
    <property type="match status" value="1"/>
</dbReference>
<dbReference type="EMBL" id="JBHSXS010000035">
    <property type="protein sequence ID" value="MFC6885206.1"/>
    <property type="molecule type" value="Genomic_DNA"/>
</dbReference>
<dbReference type="InterPro" id="IPR038109">
    <property type="entry name" value="DNA_bind_recomb_sf"/>
</dbReference>
<accession>A0ABW2CW43</accession>
<dbReference type="Gene3D" id="3.90.1750.20">
    <property type="entry name" value="Putative Large Serine Recombinase, Chain B, Domain 2"/>
    <property type="match status" value="1"/>
</dbReference>
<organism evidence="2 3">
    <name type="scientific">Actinomadura yumaensis</name>
    <dbReference type="NCBI Taxonomy" id="111807"/>
    <lineage>
        <taxon>Bacteria</taxon>
        <taxon>Bacillati</taxon>
        <taxon>Actinomycetota</taxon>
        <taxon>Actinomycetes</taxon>
        <taxon>Streptosporangiales</taxon>
        <taxon>Thermomonosporaceae</taxon>
        <taxon>Actinomadura</taxon>
    </lineage>
</organism>
<feature type="domain" description="Recombinase" evidence="1">
    <location>
        <begin position="10"/>
        <end position="124"/>
    </location>
</feature>
<keyword evidence="3" id="KW-1185">Reference proteome</keyword>
<protein>
    <submittedName>
        <fullName evidence="2">Recombinase family protein</fullName>
    </submittedName>
</protein>
<proteinExistence type="predicted"/>
<gene>
    <name evidence="2" type="ORF">ACFQKB_35995</name>
</gene>
<comment type="caution">
    <text evidence="2">The sequence shown here is derived from an EMBL/GenBank/DDBJ whole genome shotgun (WGS) entry which is preliminary data.</text>
</comment>
<dbReference type="RefSeq" id="WP_378063911.1">
    <property type="nucleotide sequence ID" value="NZ_JBHSXS010000035.1"/>
</dbReference>
<dbReference type="InterPro" id="IPR011109">
    <property type="entry name" value="DNA_bind_recombinase_dom"/>
</dbReference>
<evidence type="ECO:0000313" key="2">
    <source>
        <dbReference type="EMBL" id="MFC6885206.1"/>
    </source>
</evidence>
<name>A0ABW2CW43_9ACTN</name>
<dbReference type="Proteomes" id="UP001596380">
    <property type="component" value="Unassembled WGS sequence"/>
</dbReference>
<dbReference type="PROSITE" id="PS51737">
    <property type="entry name" value="RECOMBINASE_DNA_BIND"/>
    <property type="match status" value="1"/>
</dbReference>